<organism evidence="2 3">
    <name type="scientific">Sellimonas caecigallum</name>
    <dbReference type="NCBI Taxonomy" id="2592333"/>
    <lineage>
        <taxon>Bacteria</taxon>
        <taxon>Bacillati</taxon>
        <taxon>Bacillota</taxon>
        <taxon>Clostridia</taxon>
        <taxon>Lachnospirales</taxon>
        <taxon>Lachnospiraceae</taxon>
        <taxon>Sellimonas</taxon>
    </lineage>
</organism>
<evidence type="ECO:0000313" key="3">
    <source>
        <dbReference type="Proteomes" id="UP000779049"/>
    </source>
</evidence>
<protein>
    <submittedName>
        <fullName evidence="2">TIGR01906 family membrane protein</fullName>
    </submittedName>
</protein>
<keyword evidence="1" id="KW-1133">Transmembrane helix</keyword>
<evidence type="ECO:0000313" key="2">
    <source>
        <dbReference type="EMBL" id="MBY0758656.1"/>
    </source>
</evidence>
<accession>A0ABS7L6H2</accession>
<dbReference type="NCBIfam" id="TIGR01906">
    <property type="entry name" value="integ_TIGR01906"/>
    <property type="match status" value="1"/>
</dbReference>
<keyword evidence="3" id="KW-1185">Reference proteome</keyword>
<feature type="transmembrane region" description="Helical" evidence="1">
    <location>
        <begin position="206"/>
        <end position="227"/>
    </location>
</feature>
<keyword evidence="1" id="KW-0812">Transmembrane</keyword>
<comment type="caution">
    <text evidence="2">The sequence shown here is derived from an EMBL/GenBank/DDBJ whole genome shotgun (WGS) entry which is preliminary data.</text>
</comment>
<proteinExistence type="predicted"/>
<name>A0ABS7L6H2_9FIRM</name>
<gene>
    <name evidence="2" type="ORF">FLB61_06075</name>
</gene>
<dbReference type="Proteomes" id="UP000779049">
    <property type="component" value="Unassembled WGS sequence"/>
</dbReference>
<dbReference type="RefSeq" id="WP_221919660.1">
    <property type="nucleotide sequence ID" value="NZ_CP173660.1"/>
</dbReference>
<reference evidence="2 3" key="1">
    <citation type="journal article" date="2020" name="New Microbes New Infect">
        <title>Sellimonas caecigallum sp. nov., description and genome sequence of a new member of the Sellimonas genus isolated from the cecum of feral chicken.</title>
        <authorList>
            <person name="Wongkuna S."/>
            <person name="Ghimire S."/>
            <person name="Antony L."/>
            <person name="Chankhamhaengdecha S."/>
            <person name="Janvilisri T."/>
            <person name="Scaria J."/>
        </authorList>
    </citation>
    <scope>NUCLEOTIDE SEQUENCE [LARGE SCALE GENOMIC DNA]</scope>
    <source>
        <strain evidence="2 3">SW451</strain>
    </source>
</reference>
<sequence>MRKKRWASGFFSGLSALSLIVILLMTAFQIGMYGDFGFYEKEYKKYEIQNDLPMEMEDIMDVTKQMMAYLKGDKKELSVYTTIGGERQDFFNEQDRFHMGEVKELFLGGFALRRYAAAVFVVSIVVLVLMKADLRRLLPKAYEITVGIFLGLSAAFGVAIALNFNRCFVLFHEIFFDNDLWIFDPAEDYMIRMLPEGFFFDMTLRIGGLFIGMLFFFLLISVAVQVYDRRKIRKSYK</sequence>
<dbReference type="InterPro" id="IPR010178">
    <property type="entry name" value="Lit"/>
</dbReference>
<keyword evidence="1" id="KW-0472">Membrane</keyword>
<feature type="transmembrane region" description="Helical" evidence="1">
    <location>
        <begin position="105"/>
        <end position="129"/>
    </location>
</feature>
<dbReference type="Pfam" id="PF07314">
    <property type="entry name" value="Lit"/>
    <property type="match status" value="1"/>
</dbReference>
<evidence type="ECO:0000256" key="1">
    <source>
        <dbReference type="SAM" id="Phobius"/>
    </source>
</evidence>
<dbReference type="EMBL" id="VIRV01000006">
    <property type="protein sequence ID" value="MBY0758656.1"/>
    <property type="molecule type" value="Genomic_DNA"/>
</dbReference>
<feature type="transmembrane region" description="Helical" evidence="1">
    <location>
        <begin position="7"/>
        <end position="30"/>
    </location>
</feature>
<feature type="transmembrane region" description="Helical" evidence="1">
    <location>
        <begin position="141"/>
        <end position="162"/>
    </location>
</feature>